<evidence type="ECO:0000313" key="8">
    <source>
        <dbReference type="EMBL" id="SHJ59354.1"/>
    </source>
</evidence>
<keyword evidence="3" id="KW-0274">FAD</keyword>
<comment type="similarity">
    <text evidence="1">Belongs to the GMC oxidoreductase family.</text>
</comment>
<keyword evidence="9" id="KW-1185">Reference proteome</keyword>
<name>A0A1M6KK73_9BACT</name>
<dbReference type="Gene3D" id="3.50.50.60">
    <property type="entry name" value="FAD/NAD(P)-binding domain"/>
    <property type="match status" value="1"/>
</dbReference>
<dbReference type="PANTHER" id="PTHR46056">
    <property type="entry name" value="LONG-CHAIN-ALCOHOL OXIDASE"/>
    <property type="match status" value="1"/>
</dbReference>
<dbReference type="InterPro" id="IPR007867">
    <property type="entry name" value="GMC_OxRtase_C"/>
</dbReference>
<gene>
    <name evidence="8" type="ORF">SAMN02745216_01922</name>
</gene>
<evidence type="ECO:0000256" key="2">
    <source>
        <dbReference type="ARBA" id="ARBA00022630"/>
    </source>
</evidence>
<keyword evidence="2" id="KW-0285">Flavoprotein</keyword>
<evidence type="ECO:0000256" key="1">
    <source>
        <dbReference type="ARBA" id="ARBA00010790"/>
    </source>
</evidence>
<evidence type="ECO:0000313" key="9">
    <source>
        <dbReference type="Proteomes" id="UP000183994"/>
    </source>
</evidence>
<dbReference type="AlphaFoldDB" id="A0A1M6KK73"/>
<dbReference type="InterPro" id="IPR000172">
    <property type="entry name" value="GMC_OxRdtase_N"/>
</dbReference>
<evidence type="ECO:0000256" key="3">
    <source>
        <dbReference type="ARBA" id="ARBA00022827"/>
    </source>
</evidence>
<dbReference type="InterPro" id="IPR036188">
    <property type="entry name" value="FAD/NAD-bd_sf"/>
</dbReference>
<dbReference type="RefSeq" id="WP_073475265.1">
    <property type="nucleotide sequence ID" value="NZ_FQZU01000009.1"/>
</dbReference>
<feature type="domain" description="FAD-binding" evidence="6">
    <location>
        <begin position="5"/>
        <end position="43"/>
    </location>
</feature>
<feature type="domain" description="Glucose-methanol-choline oxidoreductase N-terminal" evidence="5">
    <location>
        <begin position="98"/>
        <end position="239"/>
    </location>
</feature>
<dbReference type="GO" id="GO:0016614">
    <property type="term" value="F:oxidoreductase activity, acting on CH-OH group of donors"/>
    <property type="evidence" value="ECO:0007669"/>
    <property type="project" value="InterPro"/>
</dbReference>
<reference evidence="9" key="1">
    <citation type="submission" date="2016-11" db="EMBL/GenBank/DDBJ databases">
        <authorList>
            <person name="Varghese N."/>
            <person name="Submissions S."/>
        </authorList>
    </citation>
    <scope>NUCLEOTIDE SEQUENCE [LARGE SCALE GENOMIC DNA]</scope>
    <source>
        <strain evidence="9">DSM 16219</strain>
    </source>
</reference>
<evidence type="ECO:0000259" key="5">
    <source>
        <dbReference type="Pfam" id="PF00732"/>
    </source>
</evidence>
<sequence>MKTIETDVVIAGSGPGGATVARELSLAGKSVVILERGAHHKVRGNVAGPFTMVEKMGFTWSREGLNMLRALTTGGSSMLFCGAAIPAPSWLLEKYGVDLTPFMEEAAREIGIAAFPDSHIGPGARALMTAAHNLDIPWEPMKKFIRHDLCDLSCPVCMYGCRKKAKWTARDYVEEAVQNGARLINKARVDRIMEKNGKASGVLAKTPEGELAVRAKAVVIAGGGLGTPVVLQRSGIENAGQGLFADPLVITYGVYNGPDMDMRKEIPMCCGKLENSDDGIIIGDLMDPMPTFLLQMIYKGPGHIPKTLSHSKMLGVMIKIQDEISGRIYPDETFSKPLTPADQQKIDRGIEISRKILAQAGCKPETIVSTPVRAAHPGGTAPIGQVVDKDLETRIKKCFVCDASVFPEPCGLPPVWSLIGFGRRLAQTRLIDAI</sequence>
<proteinExistence type="inferred from homology"/>
<dbReference type="Pfam" id="PF00732">
    <property type="entry name" value="GMC_oxred_N"/>
    <property type="match status" value="1"/>
</dbReference>
<evidence type="ECO:0000256" key="4">
    <source>
        <dbReference type="ARBA" id="ARBA00023002"/>
    </source>
</evidence>
<feature type="domain" description="Glucose-methanol-choline oxidoreductase C-terminal" evidence="7">
    <location>
        <begin position="339"/>
        <end position="416"/>
    </location>
</feature>
<dbReference type="PANTHER" id="PTHR46056:SF12">
    <property type="entry name" value="LONG-CHAIN-ALCOHOL OXIDASE"/>
    <property type="match status" value="1"/>
</dbReference>
<accession>A0A1M6KK73</accession>
<evidence type="ECO:0000259" key="7">
    <source>
        <dbReference type="Pfam" id="PF05199"/>
    </source>
</evidence>
<evidence type="ECO:0000259" key="6">
    <source>
        <dbReference type="Pfam" id="PF01494"/>
    </source>
</evidence>
<dbReference type="OrthoDB" id="9800167at2"/>
<keyword evidence="4" id="KW-0560">Oxidoreductase</keyword>
<organism evidence="8 9">
    <name type="scientific">Desulfatibacillum alkenivorans DSM 16219</name>
    <dbReference type="NCBI Taxonomy" id="1121393"/>
    <lineage>
        <taxon>Bacteria</taxon>
        <taxon>Pseudomonadati</taxon>
        <taxon>Thermodesulfobacteriota</taxon>
        <taxon>Desulfobacteria</taxon>
        <taxon>Desulfobacterales</taxon>
        <taxon>Desulfatibacillaceae</taxon>
        <taxon>Desulfatibacillum</taxon>
    </lineage>
</organism>
<dbReference type="SUPFAM" id="SSF51905">
    <property type="entry name" value="FAD/NAD(P)-binding domain"/>
    <property type="match status" value="1"/>
</dbReference>
<dbReference type="STRING" id="1121393.SAMN02745216_01922"/>
<protein>
    <submittedName>
        <fullName evidence="8">Choline dehydrogenase</fullName>
    </submittedName>
</protein>
<dbReference type="Pfam" id="PF05199">
    <property type="entry name" value="GMC_oxred_C"/>
    <property type="match status" value="1"/>
</dbReference>
<dbReference type="GO" id="GO:0071949">
    <property type="term" value="F:FAD binding"/>
    <property type="evidence" value="ECO:0007669"/>
    <property type="project" value="InterPro"/>
</dbReference>
<dbReference type="InterPro" id="IPR002938">
    <property type="entry name" value="FAD-bd"/>
</dbReference>
<dbReference type="EMBL" id="FQZU01000009">
    <property type="protein sequence ID" value="SHJ59354.1"/>
    <property type="molecule type" value="Genomic_DNA"/>
</dbReference>
<dbReference type="Proteomes" id="UP000183994">
    <property type="component" value="Unassembled WGS sequence"/>
</dbReference>
<dbReference type="Pfam" id="PF01494">
    <property type="entry name" value="FAD_binding_3"/>
    <property type="match status" value="1"/>
</dbReference>